<dbReference type="InterPro" id="IPR000792">
    <property type="entry name" value="Tscrpt_reg_LuxR_C"/>
</dbReference>
<dbReference type="PRINTS" id="PR00038">
    <property type="entry name" value="HTHLUXR"/>
</dbReference>
<dbReference type="PANTHER" id="PTHR43214">
    <property type="entry name" value="TWO-COMPONENT RESPONSE REGULATOR"/>
    <property type="match status" value="1"/>
</dbReference>
<gene>
    <name evidence="8" type="ORF">OMP40_09260</name>
</gene>
<dbReference type="SMART" id="SM00448">
    <property type="entry name" value="REC"/>
    <property type="match status" value="1"/>
</dbReference>
<dbReference type="InterPro" id="IPR001789">
    <property type="entry name" value="Sig_transdc_resp-reg_receiver"/>
</dbReference>
<evidence type="ECO:0000259" key="7">
    <source>
        <dbReference type="PROSITE" id="PS50110"/>
    </source>
</evidence>
<dbReference type="AlphaFoldDB" id="A0A9X4KS25"/>
<evidence type="ECO:0000313" key="8">
    <source>
        <dbReference type="EMBL" id="MDG0809513.1"/>
    </source>
</evidence>
<dbReference type="InterPro" id="IPR039420">
    <property type="entry name" value="WalR-like"/>
</dbReference>
<keyword evidence="1 5" id="KW-0597">Phosphoprotein</keyword>
<dbReference type="RefSeq" id="WP_277530854.1">
    <property type="nucleotide sequence ID" value="NZ_JAPDIA010000003.1"/>
</dbReference>
<dbReference type="PANTHER" id="PTHR43214:SF1">
    <property type="entry name" value="TRANSCRIPTIONAL REGULATORY PROTEIN COMA"/>
    <property type="match status" value="1"/>
</dbReference>
<evidence type="ECO:0000256" key="3">
    <source>
        <dbReference type="ARBA" id="ARBA00023125"/>
    </source>
</evidence>
<protein>
    <submittedName>
        <fullName evidence="8">Response regulator transcription factor</fullName>
    </submittedName>
</protein>
<dbReference type="CDD" id="cd06170">
    <property type="entry name" value="LuxR_C_like"/>
    <property type="match status" value="1"/>
</dbReference>
<reference evidence="8" key="1">
    <citation type="submission" date="2022-10" db="EMBL/GenBank/DDBJ databases">
        <title>Comparative genomic analysis of Cohnella hashimotonis sp. nov., isolated from the International Space Station.</title>
        <authorList>
            <person name="Simpson A."/>
            <person name="Venkateswaran K."/>
        </authorList>
    </citation>
    <scope>NUCLEOTIDE SEQUENCE</scope>
    <source>
        <strain evidence="8">DSM 28161</strain>
    </source>
</reference>
<name>A0A9X4KS25_9BACL</name>
<dbReference type="SMART" id="SM00421">
    <property type="entry name" value="HTH_LUXR"/>
    <property type="match status" value="1"/>
</dbReference>
<dbReference type="PROSITE" id="PS50043">
    <property type="entry name" value="HTH_LUXR_2"/>
    <property type="match status" value="1"/>
</dbReference>
<evidence type="ECO:0000256" key="2">
    <source>
        <dbReference type="ARBA" id="ARBA00023015"/>
    </source>
</evidence>
<dbReference type="Pfam" id="PF00196">
    <property type="entry name" value="GerE"/>
    <property type="match status" value="1"/>
</dbReference>
<keyword evidence="2" id="KW-0805">Transcription regulation</keyword>
<keyword evidence="9" id="KW-1185">Reference proteome</keyword>
<organism evidence="8 9">
    <name type="scientific">Cohnella rhizosphaerae</name>
    <dbReference type="NCBI Taxonomy" id="1457232"/>
    <lineage>
        <taxon>Bacteria</taxon>
        <taxon>Bacillati</taxon>
        <taxon>Bacillota</taxon>
        <taxon>Bacilli</taxon>
        <taxon>Bacillales</taxon>
        <taxon>Paenibacillaceae</taxon>
        <taxon>Cohnella</taxon>
    </lineage>
</organism>
<dbReference type="GO" id="GO:0000160">
    <property type="term" value="P:phosphorelay signal transduction system"/>
    <property type="evidence" value="ECO:0007669"/>
    <property type="project" value="InterPro"/>
</dbReference>
<dbReference type="Pfam" id="PF00072">
    <property type="entry name" value="Response_reg"/>
    <property type="match status" value="1"/>
</dbReference>
<feature type="modified residue" description="4-aspartylphosphate" evidence="5">
    <location>
        <position position="53"/>
    </location>
</feature>
<dbReference type="InterPro" id="IPR016032">
    <property type="entry name" value="Sig_transdc_resp-reg_C-effctor"/>
</dbReference>
<dbReference type="InterPro" id="IPR058245">
    <property type="entry name" value="NreC/VraR/RcsB-like_REC"/>
</dbReference>
<dbReference type="Gene3D" id="3.40.50.2300">
    <property type="match status" value="1"/>
</dbReference>
<dbReference type="InterPro" id="IPR011006">
    <property type="entry name" value="CheY-like_superfamily"/>
</dbReference>
<proteinExistence type="predicted"/>
<dbReference type="GO" id="GO:0006355">
    <property type="term" value="P:regulation of DNA-templated transcription"/>
    <property type="evidence" value="ECO:0007669"/>
    <property type="project" value="InterPro"/>
</dbReference>
<evidence type="ECO:0000259" key="6">
    <source>
        <dbReference type="PROSITE" id="PS50043"/>
    </source>
</evidence>
<accession>A0A9X4KS25</accession>
<evidence type="ECO:0000256" key="4">
    <source>
        <dbReference type="ARBA" id="ARBA00023163"/>
    </source>
</evidence>
<dbReference type="CDD" id="cd17535">
    <property type="entry name" value="REC_NarL-like"/>
    <property type="match status" value="1"/>
</dbReference>
<dbReference type="Proteomes" id="UP001153404">
    <property type="component" value="Unassembled WGS sequence"/>
</dbReference>
<dbReference type="EMBL" id="JAPDIA010000003">
    <property type="protein sequence ID" value="MDG0809513.1"/>
    <property type="molecule type" value="Genomic_DNA"/>
</dbReference>
<dbReference type="SUPFAM" id="SSF52172">
    <property type="entry name" value="CheY-like"/>
    <property type="match status" value="1"/>
</dbReference>
<sequence length="235" mass="26204">MIEVLTVDDHPSVMEGTKLLLEQEGDIRVRFANTAAAAIDLLQRLRFDVILVDLQMPDMNGLELSKRMLGVRPDATILIYTGFDFKNQFNVMVESGLSGFLPKTVNREQLVTAVRCAARGEAVLPLELLRQLRRASEPRPEPRVDQTCASVSDRDRQILTEIARGRSNKEIAQALLISQRSLEYALTDLFHKLKVKSRVEAVIKAGQLGIVDEGERGAQRRADHSFVAQTGLDAI</sequence>
<dbReference type="SUPFAM" id="SSF46894">
    <property type="entry name" value="C-terminal effector domain of the bipartite response regulators"/>
    <property type="match status" value="1"/>
</dbReference>
<comment type="caution">
    <text evidence="8">The sequence shown here is derived from an EMBL/GenBank/DDBJ whole genome shotgun (WGS) entry which is preliminary data.</text>
</comment>
<evidence type="ECO:0000256" key="5">
    <source>
        <dbReference type="PROSITE-ProRule" id="PRU00169"/>
    </source>
</evidence>
<feature type="domain" description="HTH luxR-type" evidence="6">
    <location>
        <begin position="144"/>
        <end position="209"/>
    </location>
</feature>
<evidence type="ECO:0000313" key="9">
    <source>
        <dbReference type="Proteomes" id="UP001153404"/>
    </source>
</evidence>
<dbReference type="PROSITE" id="PS50110">
    <property type="entry name" value="RESPONSE_REGULATORY"/>
    <property type="match status" value="1"/>
</dbReference>
<keyword evidence="4" id="KW-0804">Transcription</keyword>
<feature type="domain" description="Response regulatory" evidence="7">
    <location>
        <begin position="3"/>
        <end position="118"/>
    </location>
</feature>
<dbReference type="GO" id="GO:0003677">
    <property type="term" value="F:DNA binding"/>
    <property type="evidence" value="ECO:0007669"/>
    <property type="project" value="UniProtKB-KW"/>
</dbReference>
<keyword evidence="3" id="KW-0238">DNA-binding</keyword>
<evidence type="ECO:0000256" key="1">
    <source>
        <dbReference type="ARBA" id="ARBA00022553"/>
    </source>
</evidence>